<accession>A0ABP3GMI6</accession>
<reference evidence="2" key="1">
    <citation type="journal article" date="2019" name="Int. J. Syst. Evol. Microbiol.">
        <title>The Global Catalogue of Microorganisms (GCM) 10K type strain sequencing project: providing services to taxonomists for standard genome sequencing and annotation.</title>
        <authorList>
            <consortium name="The Broad Institute Genomics Platform"/>
            <consortium name="The Broad Institute Genome Sequencing Center for Infectious Disease"/>
            <person name="Wu L."/>
            <person name="Ma J."/>
        </authorList>
    </citation>
    <scope>NUCLEOTIDE SEQUENCE [LARGE SCALE GENOMIC DNA]</scope>
    <source>
        <strain evidence="2">JCM 9731</strain>
    </source>
</reference>
<protein>
    <submittedName>
        <fullName evidence="1">Uncharacterized protein</fullName>
    </submittedName>
</protein>
<sequence length="54" mass="6146">MVLYEPIIINIGEKDLLEIKSRKGLSVGLIELAGSFFLWRGNITLTKLNNTVWK</sequence>
<comment type="caution">
    <text evidence="1">The sequence shown here is derived from an EMBL/GenBank/DDBJ whole genome shotgun (WGS) entry which is preliminary data.</text>
</comment>
<evidence type="ECO:0000313" key="2">
    <source>
        <dbReference type="Proteomes" id="UP001500782"/>
    </source>
</evidence>
<proteinExistence type="predicted"/>
<keyword evidence="2" id="KW-1185">Reference proteome</keyword>
<organism evidence="1 2">
    <name type="scientific">Bacillus carboniphilus</name>
    <dbReference type="NCBI Taxonomy" id="86663"/>
    <lineage>
        <taxon>Bacteria</taxon>
        <taxon>Bacillati</taxon>
        <taxon>Bacillota</taxon>
        <taxon>Bacilli</taxon>
        <taxon>Bacillales</taxon>
        <taxon>Bacillaceae</taxon>
        <taxon>Bacillus</taxon>
    </lineage>
</organism>
<name>A0ABP3GMI6_9BACI</name>
<gene>
    <name evidence="1" type="ORF">GCM10008967_42970</name>
</gene>
<evidence type="ECO:0000313" key="1">
    <source>
        <dbReference type="EMBL" id="GAA0348045.1"/>
    </source>
</evidence>
<dbReference type="EMBL" id="BAAADJ010000064">
    <property type="protein sequence ID" value="GAA0348045.1"/>
    <property type="molecule type" value="Genomic_DNA"/>
</dbReference>
<dbReference type="Proteomes" id="UP001500782">
    <property type="component" value="Unassembled WGS sequence"/>
</dbReference>